<proteinExistence type="predicted"/>
<sequence>MGKGYIGPKPSYFLPSHFDYPPDVPVKLGNLITDLDDPGNPLNQTDFVPFNEGMQIPVTEVKKFKGGVKNSDDEELSLLAKAIYHIGLKARLKMTESHARVFSATLSRLQTQAIMPDDDYVERSMMTAEVQRKLKSRPVFRKPVFMITALKIAYPEQRPPEEDDDGEKTLGGSTASGNEDAPSDIIRTEQDDQSTLEGSVEANGDGAGVPGAVEAKGRKEHKSSVPASFVPVTPFIYAFAVRQCFYSWKKKPQGHRPYTKGALASYDFTGRTSAATILKDEQEDPEEMDFSFLEFAEDTVHADQLGEAAEAFETLNLLDDEDEGPCQLAIGKSTYQTEEE</sequence>
<name>A0A446BS49_9PEZI</name>
<organism evidence="2 3">
    <name type="scientific">Thermothielavioides terrestris</name>
    <dbReference type="NCBI Taxonomy" id="2587410"/>
    <lineage>
        <taxon>Eukaryota</taxon>
        <taxon>Fungi</taxon>
        <taxon>Dikarya</taxon>
        <taxon>Ascomycota</taxon>
        <taxon>Pezizomycotina</taxon>
        <taxon>Sordariomycetes</taxon>
        <taxon>Sordariomycetidae</taxon>
        <taxon>Sordariales</taxon>
        <taxon>Chaetomiaceae</taxon>
        <taxon>Thermothielavioides</taxon>
    </lineage>
</organism>
<dbReference type="EMBL" id="OUUZ01000015">
    <property type="protein sequence ID" value="SPQ25344.1"/>
    <property type="molecule type" value="Genomic_DNA"/>
</dbReference>
<accession>A0A446BS49</accession>
<protein>
    <submittedName>
        <fullName evidence="2">F2993c72-115a-48b0-9702-d17a626550b8</fullName>
    </submittedName>
</protein>
<feature type="region of interest" description="Disordered" evidence="1">
    <location>
        <begin position="155"/>
        <end position="220"/>
    </location>
</feature>
<evidence type="ECO:0000256" key="1">
    <source>
        <dbReference type="SAM" id="MobiDB-lite"/>
    </source>
</evidence>
<evidence type="ECO:0000313" key="3">
    <source>
        <dbReference type="Proteomes" id="UP000289323"/>
    </source>
</evidence>
<evidence type="ECO:0000313" key="2">
    <source>
        <dbReference type="EMBL" id="SPQ25344.1"/>
    </source>
</evidence>
<dbReference type="Proteomes" id="UP000289323">
    <property type="component" value="Unassembled WGS sequence"/>
</dbReference>
<dbReference type="AlphaFoldDB" id="A0A446BS49"/>
<reference evidence="2 3" key="1">
    <citation type="submission" date="2018-04" db="EMBL/GenBank/DDBJ databases">
        <authorList>
            <person name="Huttner S."/>
            <person name="Dainat J."/>
        </authorList>
    </citation>
    <scope>NUCLEOTIDE SEQUENCE [LARGE SCALE GENOMIC DNA]</scope>
</reference>
<gene>
    <name evidence="2" type="ORF">TT172_LOCUS7763</name>
</gene>